<evidence type="ECO:0000256" key="6">
    <source>
        <dbReference type="ARBA" id="ARBA00022827"/>
    </source>
</evidence>
<keyword evidence="6" id="KW-0274">FAD</keyword>
<dbReference type="STRING" id="100787.A0A0G4MI87"/>
<name>A0A0G4MI87_VERLO</name>
<evidence type="ECO:0000256" key="12">
    <source>
        <dbReference type="SAM" id="MobiDB-lite"/>
    </source>
</evidence>
<evidence type="ECO:0000256" key="11">
    <source>
        <dbReference type="ARBA" id="ARBA00051436"/>
    </source>
</evidence>
<dbReference type="PROSITE" id="PS51387">
    <property type="entry name" value="FAD_PCMH"/>
    <property type="match status" value="1"/>
</dbReference>
<feature type="compositionally biased region" description="Polar residues" evidence="12">
    <location>
        <begin position="1163"/>
        <end position="1175"/>
    </location>
</feature>
<evidence type="ECO:0000256" key="2">
    <source>
        <dbReference type="ARBA" id="ARBA00004370"/>
    </source>
</evidence>
<dbReference type="PANTHER" id="PTHR11748">
    <property type="entry name" value="D-LACTATE DEHYDROGENASE"/>
    <property type="match status" value="1"/>
</dbReference>
<dbReference type="GO" id="GO:0005739">
    <property type="term" value="C:mitochondrion"/>
    <property type="evidence" value="ECO:0007669"/>
    <property type="project" value="TreeGrafter"/>
</dbReference>
<feature type="compositionally biased region" description="Basic and acidic residues" evidence="12">
    <location>
        <begin position="488"/>
        <end position="505"/>
    </location>
</feature>
<keyword evidence="5" id="KW-0812">Transmembrane</keyword>
<feature type="region of interest" description="Disordered" evidence="12">
    <location>
        <begin position="1111"/>
        <end position="1467"/>
    </location>
</feature>
<feature type="compositionally biased region" description="Low complexity" evidence="12">
    <location>
        <begin position="1122"/>
        <end position="1140"/>
    </location>
</feature>
<dbReference type="FunFam" id="3.30.465.10:FF:000014">
    <property type="entry name" value="D-lactate dehydrogenase (Cytochrome), putative"/>
    <property type="match status" value="1"/>
</dbReference>
<dbReference type="Gene3D" id="3.30.70.2740">
    <property type="match status" value="1"/>
</dbReference>
<dbReference type="EC" id="1.1.2.4" evidence="10"/>
<dbReference type="InterPro" id="IPR016166">
    <property type="entry name" value="FAD-bd_PCMH"/>
</dbReference>
<dbReference type="EMBL" id="CVQH01022773">
    <property type="protein sequence ID" value="CRK34018.1"/>
    <property type="molecule type" value="Genomic_DNA"/>
</dbReference>
<protein>
    <recommendedName>
        <fullName evidence="10">D-lactate dehydrogenase (cytochrome)</fullName>
        <ecNumber evidence="10">1.1.2.4</ecNumber>
    </recommendedName>
</protein>
<dbReference type="SUPFAM" id="SSF55103">
    <property type="entry name" value="FAD-linked oxidases, C-terminal domain"/>
    <property type="match status" value="1"/>
</dbReference>
<dbReference type="Pfam" id="PF14420">
    <property type="entry name" value="Clr5"/>
    <property type="match status" value="1"/>
</dbReference>
<dbReference type="InterPro" id="IPR003877">
    <property type="entry name" value="SPRY_dom"/>
</dbReference>
<keyword evidence="8" id="KW-0560">Oxidoreductase</keyword>
<feature type="compositionally biased region" description="Basic and acidic residues" evidence="12">
    <location>
        <begin position="109"/>
        <end position="119"/>
    </location>
</feature>
<feature type="compositionally biased region" description="Basic and acidic residues" evidence="12">
    <location>
        <begin position="520"/>
        <end position="536"/>
    </location>
</feature>
<feature type="compositionally biased region" description="Low complexity" evidence="12">
    <location>
        <begin position="419"/>
        <end position="435"/>
    </location>
</feature>
<feature type="compositionally biased region" description="Basic and acidic residues" evidence="12">
    <location>
        <begin position="1150"/>
        <end position="1162"/>
    </location>
</feature>
<dbReference type="InterPro" id="IPR057940">
    <property type="entry name" value="Tri-helical_dom"/>
</dbReference>
<comment type="similarity">
    <text evidence="3">Belongs to the FAD-binding oxidoreductase/transferase type 4 family.</text>
</comment>
<feature type="compositionally biased region" description="Low complexity" evidence="12">
    <location>
        <begin position="151"/>
        <end position="170"/>
    </location>
</feature>
<accession>A0A0G4MI87</accession>
<dbReference type="Pfam" id="PF02913">
    <property type="entry name" value="FAD-oxidase_C"/>
    <property type="match status" value="1"/>
</dbReference>
<dbReference type="FunFam" id="3.30.70.2740:FF:000001">
    <property type="entry name" value="D-lactate dehydrogenase mitochondrial"/>
    <property type="match status" value="1"/>
</dbReference>
<feature type="compositionally biased region" description="Low complexity" evidence="12">
    <location>
        <begin position="1284"/>
        <end position="1301"/>
    </location>
</feature>
<dbReference type="InterPro" id="IPR035780">
    <property type="entry name" value="SPRY_Ssh4-like"/>
</dbReference>
<dbReference type="GO" id="GO:0016020">
    <property type="term" value="C:membrane"/>
    <property type="evidence" value="ECO:0007669"/>
    <property type="project" value="UniProtKB-SubCell"/>
</dbReference>
<evidence type="ECO:0000313" key="14">
    <source>
        <dbReference type="EMBL" id="CRK34018.1"/>
    </source>
</evidence>
<keyword evidence="4" id="KW-0285">Flavoprotein</keyword>
<feature type="compositionally biased region" description="Acidic residues" evidence="12">
    <location>
        <begin position="122"/>
        <end position="131"/>
    </location>
</feature>
<evidence type="ECO:0000256" key="4">
    <source>
        <dbReference type="ARBA" id="ARBA00022630"/>
    </source>
</evidence>
<evidence type="ECO:0000259" key="13">
    <source>
        <dbReference type="PROSITE" id="PS51387"/>
    </source>
</evidence>
<evidence type="ECO:0000256" key="10">
    <source>
        <dbReference type="ARBA" id="ARBA00038897"/>
    </source>
</evidence>
<feature type="region of interest" description="Disordered" evidence="12">
    <location>
        <begin position="109"/>
        <end position="170"/>
    </location>
</feature>
<feature type="compositionally biased region" description="Polar residues" evidence="12">
    <location>
        <begin position="1076"/>
        <end position="1088"/>
    </location>
</feature>
<reference evidence="14 15" key="1">
    <citation type="submission" date="2015-05" db="EMBL/GenBank/DDBJ databases">
        <authorList>
            <person name="Wang D.B."/>
            <person name="Wang M."/>
        </authorList>
    </citation>
    <scope>NUCLEOTIDE SEQUENCE [LARGE SCALE GENOMIC DNA]</scope>
    <source>
        <strain evidence="14">VL1</strain>
    </source>
</reference>
<feature type="region of interest" description="Disordered" evidence="12">
    <location>
        <begin position="1058"/>
        <end position="1093"/>
    </location>
</feature>
<gene>
    <name evidence="14" type="ORF">BN1708_016298</name>
</gene>
<feature type="domain" description="FAD-binding PCMH-type" evidence="13">
    <location>
        <begin position="628"/>
        <end position="805"/>
    </location>
</feature>
<dbReference type="InterPro" id="IPR025676">
    <property type="entry name" value="Clr5_dom"/>
</dbReference>
<dbReference type="SUPFAM" id="SSF56176">
    <property type="entry name" value="FAD-binding/transporter-associated domain-like"/>
    <property type="match status" value="1"/>
</dbReference>
<feature type="compositionally biased region" description="Pro residues" evidence="12">
    <location>
        <begin position="1238"/>
        <end position="1256"/>
    </location>
</feature>
<feature type="compositionally biased region" description="Pro residues" evidence="12">
    <location>
        <begin position="1408"/>
        <end position="1426"/>
    </location>
</feature>
<dbReference type="InterPro" id="IPR016171">
    <property type="entry name" value="Vanillyl_alc_oxidase_C-sub2"/>
</dbReference>
<keyword evidence="9" id="KW-0472">Membrane</keyword>
<evidence type="ECO:0000256" key="9">
    <source>
        <dbReference type="ARBA" id="ARBA00023136"/>
    </source>
</evidence>
<comment type="cofactor">
    <cofactor evidence="1">
        <name>FAD</name>
        <dbReference type="ChEBI" id="CHEBI:57692"/>
    </cofactor>
</comment>
<comment type="catalytic activity">
    <reaction evidence="11">
        <text>(R)-lactate + 2 Fe(III)-[cytochrome c] = 2 Fe(II)-[cytochrome c] + pyruvate + 2 H(+)</text>
        <dbReference type="Rhea" id="RHEA:13521"/>
        <dbReference type="Rhea" id="RHEA-COMP:10350"/>
        <dbReference type="Rhea" id="RHEA-COMP:14399"/>
        <dbReference type="ChEBI" id="CHEBI:15361"/>
        <dbReference type="ChEBI" id="CHEBI:15378"/>
        <dbReference type="ChEBI" id="CHEBI:16004"/>
        <dbReference type="ChEBI" id="CHEBI:29033"/>
        <dbReference type="ChEBI" id="CHEBI:29034"/>
        <dbReference type="EC" id="1.1.2.4"/>
    </reaction>
</comment>
<sequence length="1718" mass="186320">MVYKWEAHKDICERLYIEEKKSFRVIAAYMKEHHNFGASERALQCQFRRWGFPSRYKRVRKDDHLVAKVRELWEQNVSQREMHRIVNEEEGYEISSRELLRLRQEHNLMLRGRNGDRPSTEGPDDDDESMAEDGTPASPRPGQDQDQNLDQEQAPSAAAAAAGEGQQQQQPVVELFPAPVKTSPAGKGHNKPRRLTKVFGLRSRDAAGPPRFPSELTLDEAKAILGLDENSYVGMRAIFTRLCEEAGVIKKTIAGPDRWEALKDELIRQFPPLEAEMWQSRDNHDGKKLALDVICTDCTKRLRVKNRNLTLPDARVVLGINPEETRQLRASWYKLVEENGVHSKTQAGVKQWNDLKNQWGQRCPVVQRVLTSGNTQSTHEDKLRALELLARDVMKRRWDDAGRAKKAQAGKKASTTPSAQTAGKAAKQTQTQQQASRPGLEPRFVVADAPMGDNPHAEDQDEDAQASQSALRRFRTTPRSTAHALRHLASDSKPPERVSNEDKAGRSFQGQVTGSITQRLARERADRERFANEREKSASSRSYALTFVLLFTMGSSYYLGTLYPPKPSQDSTLPLDKTIAPEHKTNMENMQAAWADFVHILGKEHVSTAPNDLDHHASSAWSSHPAKASERPFCVVFPSSTEDVAAIMKVCHRRRIPVVGYSGGTSLEGHFVPTRGGVCVDFGRMNKVLALHEADLDVVVQPAVGWEALNDQLGASGLFFPPDPGPGAMIGGMVGTGCSGTNAYRYGTMREWVLSLTVVLADGTVIKTRQRPRKSSAGYDLTKLFIGSEGTLGLVTEATLKVTVKPASTSVAVATFPSIRHAANCVARVVAAGVPVAAVEILDDLQMRCINDSGTTGRAWQEAPTLFFKFAGTARGVKEQVALVQGFAGQAGGRSFEFARNEEEQHDLWSARKEALWSTMAVKRDGDHVWTGDVAVPMSRLPDIIEETKDAMGKSGLFGTIVGHVGDGNFHIILLYNDKERKRAETLVHNMVKRAVEMEGTVTGEHGVGLVKRDYLPHELGETTVDAMRQIKKAFDPLCLLNCDKVVRMQKPKAGEVADAIAPSQRAQPSVAGLNSKANIPTSSNTKNPPQPVFPTYIPYVVPYLRPPTMCFGKDEKDDTPAARPAQASSPRASQAGSQRIARPASIRSKSSEKKRQEKESQNHQQPQQGESSASNHDHYAAPSGPPPGHGENAPPAGPPPPQASSSNGYAPPSGPPPAQDAAPSSPPPHHDHNEQFAPPPGPPPGFSAPPGPPPGHNAEAPSGPSPHQYEPPSGPPPSHNVNGGYAAPPGPPQGQDYDAPAGPPPGFSAPPGPPPGHETHDAPERPVRLLPDGSYAPPESRTHETYAPPAGPPLGHGQFALPVGGPPAGGPPAAGGDFTPPPGPPPGGDNYGPPAGPPPGGDNYGPPAGPPPGGDYAPPPGPPPTDSKSQHNWQHAVPDTSLFPPPPSFFTGFERSPANNASEQEAHAGAAWCDQYPLIQPVPLPPQAHEALRTHNINLMQPQNFRGTLAPSATVPGTWEGRTDVSAKDSCIIGYPPLYSAHAHSPLVTGRPVRIYYEVHIRPDSRPDEVDLALGFTALPYPNFRMPGWHRGSLAVHGDDGHKYVNDWAGGHSFTEPFRVGETVGIGMSLSPRGDGSINVDIFFTREGKIVGSWNLHEEGDAEEDLPVTGLEGYHDLSCAIGTFNHNSFEIIFEPSRWKYQDARESTIAGEGKGWAQ</sequence>
<dbReference type="GO" id="GO:0071949">
    <property type="term" value="F:FAD binding"/>
    <property type="evidence" value="ECO:0007669"/>
    <property type="project" value="InterPro"/>
</dbReference>
<dbReference type="GO" id="GO:0004458">
    <property type="term" value="F:D-lactate dehydrogenase (cytochrome) activity"/>
    <property type="evidence" value="ECO:0007669"/>
    <property type="project" value="UniProtKB-EC"/>
</dbReference>
<proteinExistence type="inferred from homology"/>
<dbReference type="CDD" id="cd12910">
    <property type="entry name" value="SPRY_SSH4_like"/>
    <property type="match status" value="1"/>
</dbReference>
<evidence type="ECO:0000256" key="3">
    <source>
        <dbReference type="ARBA" id="ARBA00008000"/>
    </source>
</evidence>
<dbReference type="InterPro" id="IPR004113">
    <property type="entry name" value="FAD-bd_oxidored_4_C"/>
</dbReference>
<dbReference type="InterPro" id="IPR016164">
    <property type="entry name" value="FAD-linked_Oxase-like_C"/>
</dbReference>
<dbReference type="InterPro" id="IPR016169">
    <property type="entry name" value="FAD-bd_PCMH_sub2"/>
</dbReference>
<dbReference type="Gene3D" id="1.10.45.10">
    <property type="entry name" value="Vanillyl-alcohol Oxidase, Chain A, domain 4"/>
    <property type="match status" value="1"/>
</dbReference>
<dbReference type="InterPro" id="IPR043136">
    <property type="entry name" value="B30.2/SPRY_sf"/>
</dbReference>
<dbReference type="InterPro" id="IPR006094">
    <property type="entry name" value="Oxid_FAD_bind_N"/>
</dbReference>
<dbReference type="Gene3D" id="3.30.465.10">
    <property type="match status" value="1"/>
</dbReference>
<evidence type="ECO:0000256" key="1">
    <source>
        <dbReference type="ARBA" id="ARBA00001974"/>
    </source>
</evidence>
<evidence type="ECO:0000256" key="7">
    <source>
        <dbReference type="ARBA" id="ARBA00022989"/>
    </source>
</evidence>
<keyword evidence="15" id="KW-1185">Reference proteome</keyword>
<dbReference type="Proteomes" id="UP000044602">
    <property type="component" value="Unassembled WGS sequence"/>
</dbReference>
<feature type="region of interest" description="Disordered" evidence="12">
    <location>
        <begin position="400"/>
        <end position="536"/>
    </location>
</feature>
<dbReference type="Gene3D" id="2.60.120.920">
    <property type="match status" value="1"/>
</dbReference>
<dbReference type="PANTHER" id="PTHR11748:SF116">
    <property type="entry name" value="D-LACTATE DEHYDROGENASE (CYTOCHROME) (AFU_ORTHOLOGUE AFUA_7G02560)"/>
    <property type="match status" value="1"/>
</dbReference>
<dbReference type="FunFam" id="1.10.45.10:FF:000001">
    <property type="entry name" value="D-lactate dehydrogenase mitochondrial"/>
    <property type="match status" value="1"/>
</dbReference>
<feature type="compositionally biased region" description="Basic and acidic residues" evidence="12">
    <location>
        <begin position="1318"/>
        <end position="1328"/>
    </location>
</feature>
<keyword evidence="7" id="KW-1133">Transmembrane helix</keyword>
<feature type="compositionally biased region" description="Polar residues" evidence="12">
    <location>
        <begin position="508"/>
        <end position="518"/>
    </location>
</feature>
<dbReference type="Pfam" id="PF24465">
    <property type="entry name" value="Tri-helical"/>
    <property type="match status" value="2"/>
</dbReference>
<dbReference type="Pfam" id="PF00622">
    <property type="entry name" value="SPRY"/>
    <property type="match status" value="1"/>
</dbReference>
<dbReference type="Pfam" id="PF01565">
    <property type="entry name" value="FAD_binding_4"/>
    <property type="match status" value="1"/>
</dbReference>
<feature type="compositionally biased region" description="Pro residues" evidence="12">
    <location>
        <begin position="1302"/>
        <end position="1317"/>
    </location>
</feature>
<evidence type="ECO:0000256" key="8">
    <source>
        <dbReference type="ARBA" id="ARBA00023002"/>
    </source>
</evidence>
<dbReference type="InterPro" id="IPR036318">
    <property type="entry name" value="FAD-bd_PCMH-like_sf"/>
</dbReference>
<evidence type="ECO:0000256" key="5">
    <source>
        <dbReference type="ARBA" id="ARBA00022692"/>
    </source>
</evidence>
<comment type="subcellular location">
    <subcellularLocation>
        <location evidence="2">Membrane</location>
    </subcellularLocation>
</comment>
<evidence type="ECO:0000313" key="15">
    <source>
        <dbReference type="Proteomes" id="UP000044602"/>
    </source>
</evidence>
<organism evidence="14 15">
    <name type="scientific">Verticillium longisporum</name>
    <name type="common">Verticillium dahliae var. longisporum</name>
    <dbReference type="NCBI Taxonomy" id="100787"/>
    <lineage>
        <taxon>Eukaryota</taxon>
        <taxon>Fungi</taxon>
        <taxon>Dikarya</taxon>
        <taxon>Ascomycota</taxon>
        <taxon>Pezizomycotina</taxon>
        <taxon>Sordariomycetes</taxon>
        <taxon>Hypocreomycetidae</taxon>
        <taxon>Glomerellales</taxon>
        <taxon>Plectosphaerellaceae</taxon>
        <taxon>Verticillium</taxon>
    </lineage>
</organism>
<dbReference type="GO" id="GO:1903457">
    <property type="term" value="P:lactate catabolic process"/>
    <property type="evidence" value="ECO:0007669"/>
    <property type="project" value="TreeGrafter"/>
</dbReference>
<dbReference type="GO" id="GO:0008720">
    <property type="term" value="F:D-lactate dehydrogenase (NAD+) activity"/>
    <property type="evidence" value="ECO:0007669"/>
    <property type="project" value="TreeGrafter"/>
</dbReference>